<accession>A0A1R3L299</accession>
<evidence type="ECO:0000256" key="2">
    <source>
        <dbReference type="ARBA" id="ARBA00023125"/>
    </source>
</evidence>
<reference evidence="6" key="1">
    <citation type="submission" date="2013-09" db="EMBL/GenBank/DDBJ databases">
        <title>Corchorus olitorius genome sequencing.</title>
        <authorList>
            <person name="Alam M."/>
            <person name="Haque M.S."/>
            <person name="Islam M.S."/>
            <person name="Emdad E.M."/>
            <person name="Islam M.M."/>
            <person name="Ahmed B."/>
            <person name="Halim A."/>
            <person name="Hossen Q.M.M."/>
            <person name="Hossain M.Z."/>
            <person name="Ahmed R."/>
            <person name="Khan M.M."/>
            <person name="Islam R."/>
            <person name="Rashid M.M."/>
            <person name="Khan S.A."/>
            <person name="Rahman M.S."/>
            <person name="Alam M."/>
            <person name="Yahiya A.S."/>
            <person name="Khan M.S."/>
            <person name="Azam M.S."/>
            <person name="Haque T."/>
            <person name="Lashkar M.Z.H."/>
            <person name="Akhand A.I."/>
            <person name="Morshed G."/>
            <person name="Roy S."/>
            <person name="Uddin K.S."/>
            <person name="Rabeya T."/>
            <person name="Hossain A.S."/>
            <person name="Chowdhury A."/>
            <person name="Snigdha A.R."/>
            <person name="Mortoza M.S."/>
            <person name="Matin S.A."/>
            <person name="Hoque S.M.E."/>
            <person name="Islam M.K."/>
            <person name="Roy D.K."/>
            <person name="Haider R."/>
            <person name="Moosa M.M."/>
            <person name="Elias S.M."/>
            <person name="Hasan A.M."/>
            <person name="Jahan S."/>
            <person name="Shafiuddin M."/>
            <person name="Mahmood N."/>
            <person name="Shommy N.S."/>
        </authorList>
    </citation>
    <scope>NUCLEOTIDE SEQUENCE [LARGE SCALE GENOMIC DNA]</scope>
    <source>
        <strain evidence="6">cv. O-4</strain>
    </source>
</reference>
<keyword evidence="2" id="KW-0238">DNA-binding</keyword>
<evidence type="ECO:0000259" key="4">
    <source>
        <dbReference type="PROSITE" id="PS50995"/>
    </source>
</evidence>
<sequence>MHFDVEKSYTVFIRDVHLAITGYIKQQLAPFNLAPEQTFVMMLLWQKDGLTQNEIGERLGKDKTNITRMISNLENKGFIRKITCTDDRRRFKIYLTAEGTRLEQDVCSIMKETGRDLMEGISEEERATLRRLLGKIKQNAYEGELAEVAKETADYTI</sequence>
<feature type="domain" description="HTH marR-type" evidence="4">
    <location>
        <begin position="1"/>
        <end position="138"/>
    </location>
</feature>
<dbReference type="AlphaFoldDB" id="A0A1R3L299"/>
<dbReference type="GO" id="GO:0003677">
    <property type="term" value="F:DNA binding"/>
    <property type="evidence" value="ECO:0007669"/>
    <property type="project" value="UniProtKB-KW"/>
</dbReference>
<dbReference type="PROSITE" id="PS50995">
    <property type="entry name" value="HTH_MARR_2"/>
    <property type="match status" value="1"/>
</dbReference>
<dbReference type="Pfam" id="PF01047">
    <property type="entry name" value="MarR"/>
    <property type="match status" value="1"/>
</dbReference>
<dbReference type="InterPro" id="IPR023187">
    <property type="entry name" value="Tscrpt_reg_MarR-type_CS"/>
</dbReference>
<evidence type="ECO:0000256" key="1">
    <source>
        <dbReference type="ARBA" id="ARBA00023015"/>
    </source>
</evidence>
<protein>
    <submittedName>
        <fullName evidence="5">Transcription regulator HTH, MarR-type</fullName>
    </submittedName>
</protein>
<dbReference type="SMART" id="SM00347">
    <property type="entry name" value="HTH_MARR"/>
    <property type="match status" value="1"/>
</dbReference>
<gene>
    <name evidence="5" type="ORF">COLO4_01737</name>
</gene>
<dbReference type="GO" id="GO:0003700">
    <property type="term" value="F:DNA-binding transcription factor activity"/>
    <property type="evidence" value="ECO:0007669"/>
    <property type="project" value="InterPro"/>
</dbReference>
<dbReference type="PANTHER" id="PTHR42756:SF1">
    <property type="entry name" value="TRANSCRIPTIONAL REPRESSOR OF EMRAB OPERON"/>
    <property type="match status" value="1"/>
</dbReference>
<evidence type="ECO:0000313" key="6">
    <source>
        <dbReference type="Proteomes" id="UP000187203"/>
    </source>
</evidence>
<dbReference type="SUPFAM" id="SSF46785">
    <property type="entry name" value="Winged helix' DNA-binding domain"/>
    <property type="match status" value="1"/>
</dbReference>
<organism evidence="5 6">
    <name type="scientific">Corchorus olitorius</name>
    <dbReference type="NCBI Taxonomy" id="93759"/>
    <lineage>
        <taxon>Eukaryota</taxon>
        <taxon>Viridiplantae</taxon>
        <taxon>Streptophyta</taxon>
        <taxon>Embryophyta</taxon>
        <taxon>Tracheophyta</taxon>
        <taxon>Spermatophyta</taxon>
        <taxon>Magnoliopsida</taxon>
        <taxon>eudicotyledons</taxon>
        <taxon>Gunneridae</taxon>
        <taxon>Pentapetalae</taxon>
        <taxon>rosids</taxon>
        <taxon>malvids</taxon>
        <taxon>Malvales</taxon>
        <taxon>Malvaceae</taxon>
        <taxon>Grewioideae</taxon>
        <taxon>Apeibeae</taxon>
        <taxon>Corchorus</taxon>
    </lineage>
</organism>
<dbReference type="PRINTS" id="PR00598">
    <property type="entry name" value="HTHMARR"/>
</dbReference>
<evidence type="ECO:0000256" key="3">
    <source>
        <dbReference type="ARBA" id="ARBA00023163"/>
    </source>
</evidence>
<dbReference type="Gene3D" id="1.10.10.10">
    <property type="entry name" value="Winged helix-like DNA-binding domain superfamily/Winged helix DNA-binding domain"/>
    <property type="match status" value="1"/>
</dbReference>
<dbReference type="PROSITE" id="PS01117">
    <property type="entry name" value="HTH_MARR_1"/>
    <property type="match status" value="1"/>
</dbReference>
<dbReference type="InterPro" id="IPR036388">
    <property type="entry name" value="WH-like_DNA-bd_sf"/>
</dbReference>
<dbReference type="Proteomes" id="UP000187203">
    <property type="component" value="Unassembled WGS sequence"/>
</dbReference>
<name>A0A1R3L299_9ROSI</name>
<proteinExistence type="predicted"/>
<comment type="caution">
    <text evidence="5">The sequence shown here is derived from an EMBL/GenBank/DDBJ whole genome shotgun (WGS) entry which is preliminary data.</text>
</comment>
<keyword evidence="3" id="KW-0804">Transcription</keyword>
<dbReference type="InterPro" id="IPR000835">
    <property type="entry name" value="HTH_MarR-typ"/>
</dbReference>
<dbReference type="PANTHER" id="PTHR42756">
    <property type="entry name" value="TRANSCRIPTIONAL REGULATOR, MARR"/>
    <property type="match status" value="1"/>
</dbReference>
<dbReference type="EMBL" id="AWUE01004360">
    <property type="protein sequence ID" value="OMP13408.1"/>
    <property type="molecule type" value="Genomic_DNA"/>
</dbReference>
<keyword evidence="1" id="KW-0805">Transcription regulation</keyword>
<keyword evidence="6" id="KW-1185">Reference proteome</keyword>
<dbReference type="InterPro" id="IPR036390">
    <property type="entry name" value="WH_DNA-bd_sf"/>
</dbReference>
<evidence type="ECO:0000313" key="5">
    <source>
        <dbReference type="EMBL" id="OMP13408.1"/>
    </source>
</evidence>